<dbReference type="Gene3D" id="1.25.40.20">
    <property type="entry name" value="Ankyrin repeat-containing domain"/>
    <property type="match status" value="1"/>
</dbReference>
<evidence type="ECO:0000256" key="5">
    <source>
        <dbReference type="ARBA" id="ARBA00022837"/>
    </source>
</evidence>
<dbReference type="GO" id="GO:0005516">
    <property type="term" value="F:calmodulin binding"/>
    <property type="evidence" value="ECO:0007669"/>
    <property type="project" value="UniProtKB-KW"/>
</dbReference>
<feature type="repeat" description="ANK" evidence="15">
    <location>
        <begin position="1314"/>
        <end position="1346"/>
    </location>
</feature>
<evidence type="ECO:0000259" key="17">
    <source>
        <dbReference type="PROSITE" id="PS50878"/>
    </source>
</evidence>
<dbReference type="GO" id="GO:0003712">
    <property type="term" value="F:transcription coregulator activity"/>
    <property type="evidence" value="ECO:0007669"/>
    <property type="project" value="TreeGrafter"/>
</dbReference>
<dbReference type="PANTHER" id="PTHR23335">
    <property type="entry name" value="CALMODULIN-BINDING TRANSCRIPTION ACTIVATOR CAMTA"/>
    <property type="match status" value="1"/>
</dbReference>
<feature type="region of interest" description="Disordered" evidence="16">
    <location>
        <begin position="738"/>
        <end position="826"/>
    </location>
</feature>
<dbReference type="InterPro" id="IPR002909">
    <property type="entry name" value="IPT_dom"/>
</dbReference>
<feature type="compositionally biased region" description="Polar residues" evidence="16">
    <location>
        <begin position="738"/>
        <end position="749"/>
    </location>
</feature>
<dbReference type="GO" id="GO:0003690">
    <property type="term" value="F:double-stranded DNA binding"/>
    <property type="evidence" value="ECO:0007669"/>
    <property type="project" value="TreeGrafter"/>
</dbReference>
<dbReference type="Pfam" id="PF01833">
    <property type="entry name" value="TIG"/>
    <property type="match status" value="1"/>
</dbReference>
<dbReference type="Pfam" id="PF00078">
    <property type="entry name" value="RVT_1"/>
    <property type="match status" value="1"/>
</dbReference>
<keyword evidence="5" id="KW-0106">Calcium</keyword>
<dbReference type="PROSITE" id="PS50297">
    <property type="entry name" value="ANK_REP_REGION"/>
    <property type="match status" value="1"/>
</dbReference>
<evidence type="ECO:0000256" key="10">
    <source>
        <dbReference type="ARBA" id="ARBA00023054"/>
    </source>
</evidence>
<keyword evidence="7" id="KW-0805">Transcription regulation</keyword>
<evidence type="ECO:0000256" key="1">
    <source>
        <dbReference type="ARBA" id="ARBA00004123"/>
    </source>
</evidence>
<keyword evidence="14" id="KW-0539">Nucleus</keyword>
<dbReference type="Pfam" id="PF00612">
    <property type="entry name" value="IQ"/>
    <property type="match status" value="2"/>
</dbReference>
<evidence type="ECO:0000256" key="15">
    <source>
        <dbReference type="PROSITE-ProRule" id="PRU00023"/>
    </source>
</evidence>
<dbReference type="InterPro" id="IPR002110">
    <property type="entry name" value="Ankyrin_rpt"/>
</dbReference>
<evidence type="ECO:0000256" key="13">
    <source>
        <dbReference type="ARBA" id="ARBA00023163"/>
    </source>
</evidence>
<keyword evidence="10" id="KW-0175">Coiled coil</keyword>
<evidence type="ECO:0000256" key="16">
    <source>
        <dbReference type="SAM" id="MobiDB-lite"/>
    </source>
</evidence>
<keyword evidence="13" id="KW-0804">Transcription</keyword>
<dbReference type="InterPro" id="IPR036770">
    <property type="entry name" value="Ankyrin_rpt-contain_sf"/>
</dbReference>
<dbReference type="CDD" id="cd23767">
    <property type="entry name" value="IQCD"/>
    <property type="match status" value="1"/>
</dbReference>
<dbReference type="Pfam" id="PF12796">
    <property type="entry name" value="Ank_2"/>
    <property type="match status" value="1"/>
</dbReference>
<evidence type="ECO:0000256" key="3">
    <source>
        <dbReference type="ARBA" id="ARBA00022553"/>
    </source>
</evidence>
<dbReference type="SUPFAM" id="SSF56672">
    <property type="entry name" value="DNA/RNA polymerases"/>
    <property type="match status" value="1"/>
</dbReference>
<dbReference type="SUPFAM" id="SSF52540">
    <property type="entry name" value="P-loop containing nucleoside triphosphate hydrolases"/>
    <property type="match status" value="1"/>
</dbReference>
<keyword evidence="4" id="KW-0677">Repeat</keyword>
<dbReference type="InterPro" id="IPR000048">
    <property type="entry name" value="IQ_motif_EF-hand-BS"/>
</dbReference>
<protein>
    <recommendedName>
        <fullName evidence="17">Reverse transcriptase domain-containing protein</fullName>
    </recommendedName>
</protein>
<keyword evidence="12" id="KW-0010">Activator</keyword>
<feature type="region of interest" description="Disordered" evidence="16">
    <location>
        <begin position="1550"/>
        <end position="1569"/>
    </location>
</feature>
<dbReference type="Gene3D" id="2.60.40.10">
    <property type="entry name" value="Immunoglobulins"/>
    <property type="match status" value="1"/>
</dbReference>
<organism evidence="18">
    <name type="scientific">Fagus sylvatica</name>
    <name type="common">Beechnut</name>
    <dbReference type="NCBI Taxonomy" id="28930"/>
    <lineage>
        <taxon>Eukaryota</taxon>
        <taxon>Viridiplantae</taxon>
        <taxon>Streptophyta</taxon>
        <taxon>Embryophyta</taxon>
        <taxon>Tracheophyta</taxon>
        <taxon>Spermatophyta</taxon>
        <taxon>Magnoliopsida</taxon>
        <taxon>eudicotyledons</taxon>
        <taxon>Gunneridae</taxon>
        <taxon>Pentapetalae</taxon>
        <taxon>rosids</taxon>
        <taxon>fabids</taxon>
        <taxon>Fagales</taxon>
        <taxon>Fagaceae</taxon>
        <taxon>Fagus</taxon>
    </lineage>
</organism>
<evidence type="ECO:0000256" key="7">
    <source>
        <dbReference type="ARBA" id="ARBA00023015"/>
    </source>
</evidence>
<dbReference type="InterPro" id="IPR043502">
    <property type="entry name" value="DNA/RNA_pol_sf"/>
</dbReference>
<feature type="compositionally biased region" description="Polar residues" evidence="16">
    <location>
        <begin position="758"/>
        <end position="770"/>
    </location>
</feature>
<keyword evidence="3" id="KW-0597">Phosphoprotein</keyword>
<feature type="domain" description="Reverse transcriptase" evidence="17">
    <location>
        <begin position="162"/>
        <end position="442"/>
    </location>
</feature>
<dbReference type="FunFam" id="1.20.5.190:FF:000003">
    <property type="entry name" value="Calmodulin-binding transcription activator 2"/>
    <property type="match status" value="1"/>
</dbReference>
<dbReference type="InterPro" id="IPR026960">
    <property type="entry name" value="RVT-Znf"/>
</dbReference>
<dbReference type="PROSITE" id="PS50088">
    <property type="entry name" value="ANK_REPEAT"/>
    <property type="match status" value="2"/>
</dbReference>
<evidence type="ECO:0000256" key="2">
    <source>
        <dbReference type="ARBA" id="ARBA00008267"/>
    </source>
</evidence>
<keyword evidence="9 15" id="KW-0040">ANK repeat</keyword>
<sequence length="1743" mass="197095">MWLMAEGFVEWVRSWWESYQVEGTPSFVFANKLKALKADLKKWNETKFGHANVQKKQLLGGLREQKFRALWLKEEDKNSKFFHCLASSHRNTNTIGKLLINGVPSTSQDDIRDHIAQFYEQLYREDGYRRPYLDGIQFSAISDEDALWLERPFEETEIEIVEFHEHCHFERSLNATFVSLIPKKHGADELKDFRLISLVGGMYKIIAKLLANRLNAVLGKIISLSQNAFVKGRHILDSVLIANECLDSKLKASIPGVLCKLDLEKAYGHVNWDFLLYLLRRYGFSKKWRKWIYFCVSSVRFSILVNGSPCGFFPSSQGIRQGDPLSPMLFVIVMDAFSRLIDKATNAGMLFGFSVDSLDIAPLVVSHLLFADDTLIFCEADSDHLFHLRSILIWFEAISGLRINLCKSELIQVGEVPFIEQLADILGCKTSNLPMKYLGSPLGAKFKCKAIWNLIVEKMERCLVGWKRIYLSKGGRLTLIKSTLSNMPTYFLSLFPIPADVAKRIEKIQRNFLWETFEKVAKFHLVKWELVCSPYSHEGLPIKNLRFNEALLGKWLWRFGVEREAFWRRVIMVGDGSLIRFWDDVWCIEEPLKFAYPELYRIACVKDALVADFVQFRGNAVHWEVKSFYTQLTSNGLGSFPWKSIWKAKVPLRVAFFVWTAALGKILTADNLRRRGIIIVSWCPMCKADGESVDHLLLHCPYAKELWDMIFVLFGLQWGNRTNIVGVNESDGVASNFQKDSPLSSSFPPNHNRVPCGSTDSPSPVSSLTSLYEDADSEDGFQASSTSRSFLESPPMENGPLTGGTDAGVSSSYFPRPASDDHGLSSIPGANYISHVQTDRPRESNDITPKIIDFSSWEEVLEQSTRGFHNTVPSHVSLSSTEPASMGIVLEQENMILGEFLASGSVVKEEFQNFGPIQSNWQIPFGDNSVHFPVWSTDQSSNLDLAYDLGTALVDPKAHDTITRNAPELLSTHPVQQSEQPVQNKYLIEVTNAGSQSSMKSNSKTDMPIEGNVNHALILKKHLLDGEEGLKKVDSFSRWATKELGDVDDFHMQTSSGISWSSVVDDSSLSPSISQDQFFSIKDFSPKWAYTDSETEVLIIGTFLKSLPEVAKCNWSCMFGEVEVPAEVLANGVLCCHAPPYSVGPVPFYVTCSNRLACSEVREFEYRVGSTKDIDVAVIYSDGTTERLLHVRLERLLSLTSVIPSHFGEDVTVKRDTISKVISLKEEEEYHQMAEQTSQKDLSQHEMKEHLLKMLMKEKLYTWLLHKVFEDGKGPSVLDDKGQGVLHLAAALGYDWAIKPIVTSGVSINFRDINGWTALHWAAFCGREQTVGFLVSLGAAPGALTDPSPEFPLCRTPADLAAGNGHKGISGFLAEHLLTSYLKSLKMNESNEDGTEVSGQTVSERTVTPVNYGDVPEALSLRDSLTAVCNATQAADRIHLMFRMHSFERRRVTEYDDDIDERALSIVAAKTRKPGKSDGLVHAAATQIQKKFRGWKKRKEFLTIRQRIVKIQAHVRGHQVRKQYRTITWSVGILEKIILRWRRKGIGLRGFRPDAQTKDPNPQNVPSKEDDYDFLKEGRRQTEERFQKALTRVKSMVQYPEARAQYSRLRTAVEGFRETKLNESHIDWVNLDMVYIPVGSLYLIPLRFLVGCPNGEKVHSDRRTCGFKYWGLLVKCKIGGKAIGSQAQAKKIHHLTVSGVKWFMPKTVEGVLQYWQQNSKTFRIRVWNMAPSLLDVAYLKGEE</sequence>
<reference evidence="18" key="1">
    <citation type="submission" date="2018-02" db="EMBL/GenBank/DDBJ databases">
        <authorList>
            <person name="Cohen D.B."/>
            <person name="Kent A.D."/>
        </authorList>
    </citation>
    <scope>NUCLEOTIDE SEQUENCE</scope>
</reference>
<comment type="similarity">
    <text evidence="2">Belongs to the CAMTA family.</text>
</comment>
<evidence type="ECO:0000256" key="9">
    <source>
        <dbReference type="ARBA" id="ARBA00023043"/>
    </source>
</evidence>
<keyword evidence="6" id="KW-0112">Calmodulin-binding</keyword>
<dbReference type="SMART" id="SM00015">
    <property type="entry name" value="IQ"/>
    <property type="match status" value="2"/>
</dbReference>
<evidence type="ECO:0000256" key="4">
    <source>
        <dbReference type="ARBA" id="ARBA00022737"/>
    </source>
</evidence>
<dbReference type="SMART" id="SM00248">
    <property type="entry name" value="ANK"/>
    <property type="match status" value="2"/>
</dbReference>
<dbReference type="FunFam" id="2.60.40.10:FF:000314">
    <property type="entry name" value="Calmodulin-binding transcription activator 2"/>
    <property type="match status" value="1"/>
</dbReference>
<evidence type="ECO:0000313" key="18">
    <source>
        <dbReference type="EMBL" id="SPD13157.1"/>
    </source>
</evidence>
<dbReference type="Gene3D" id="1.20.5.190">
    <property type="match status" value="1"/>
</dbReference>
<dbReference type="CDD" id="cd01650">
    <property type="entry name" value="RT_nLTR_like"/>
    <property type="match status" value="1"/>
</dbReference>
<dbReference type="SUPFAM" id="SSF48403">
    <property type="entry name" value="Ankyrin repeat"/>
    <property type="match status" value="1"/>
</dbReference>
<evidence type="ECO:0000256" key="8">
    <source>
        <dbReference type="ARBA" id="ARBA00023016"/>
    </source>
</evidence>
<evidence type="ECO:0000256" key="12">
    <source>
        <dbReference type="ARBA" id="ARBA00023159"/>
    </source>
</evidence>
<proteinExistence type="inferred from homology"/>
<dbReference type="PROSITE" id="PS50096">
    <property type="entry name" value="IQ"/>
    <property type="match status" value="2"/>
</dbReference>
<keyword evidence="8" id="KW-0346">Stress response</keyword>
<comment type="subcellular location">
    <subcellularLocation>
        <location evidence="1">Nucleus</location>
    </subcellularLocation>
</comment>
<dbReference type="EMBL" id="OIVN01003724">
    <property type="protein sequence ID" value="SPD13157.1"/>
    <property type="molecule type" value="Genomic_DNA"/>
</dbReference>
<evidence type="ECO:0000256" key="14">
    <source>
        <dbReference type="ARBA" id="ARBA00023242"/>
    </source>
</evidence>
<dbReference type="SUPFAM" id="SSF81296">
    <property type="entry name" value="E set domains"/>
    <property type="match status" value="1"/>
</dbReference>
<dbReference type="InterPro" id="IPR014756">
    <property type="entry name" value="Ig_E-set"/>
</dbReference>
<keyword evidence="11" id="KW-0238">DNA-binding</keyword>
<dbReference type="PROSITE" id="PS50878">
    <property type="entry name" value="RT_POL"/>
    <property type="match status" value="1"/>
</dbReference>
<dbReference type="InterPro" id="IPR027417">
    <property type="entry name" value="P-loop_NTPase"/>
</dbReference>
<evidence type="ECO:0000256" key="11">
    <source>
        <dbReference type="ARBA" id="ARBA00023125"/>
    </source>
</evidence>
<dbReference type="InterPro" id="IPR000477">
    <property type="entry name" value="RT_dom"/>
</dbReference>
<dbReference type="GO" id="GO:0009409">
    <property type="term" value="P:response to cold"/>
    <property type="evidence" value="ECO:0007669"/>
    <property type="project" value="UniProtKB-ARBA"/>
</dbReference>
<dbReference type="PANTHER" id="PTHR23335:SF29">
    <property type="entry name" value="CALMODULIN-BINDING TRANSCRIPTION ACTIVATOR 1"/>
    <property type="match status" value="1"/>
</dbReference>
<dbReference type="Pfam" id="PF13966">
    <property type="entry name" value="zf-RVT"/>
    <property type="match status" value="1"/>
</dbReference>
<accession>A0A2N9HFQ3</accession>
<feature type="repeat" description="ANK" evidence="15">
    <location>
        <begin position="1281"/>
        <end position="1313"/>
    </location>
</feature>
<dbReference type="InterPro" id="IPR013783">
    <property type="entry name" value="Ig-like_fold"/>
</dbReference>
<gene>
    <name evidence="18" type="ORF">FSB_LOCUS41039</name>
</gene>
<evidence type="ECO:0000256" key="6">
    <source>
        <dbReference type="ARBA" id="ARBA00022860"/>
    </source>
</evidence>
<name>A0A2N9HFQ3_FAGSY</name>
<dbReference type="GO" id="GO:0006357">
    <property type="term" value="P:regulation of transcription by RNA polymerase II"/>
    <property type="evidence" value="ECO:0007669"/>
    <property type="project" value="TreeGrafter"/>
</dbReference>
<dbReference type="GO" id="GO:0005634">
    <property type="term" value="C:nucleus"/>
    <property type="evidence" value="ECO:0007669"/>
    <property type="project" value="UniProtKB-SubCell"/>
</dbReference>